<proteinExistence type="predicted"/>
<reference evidence="2 3" key="1">
    <citation type="submission" date="2015-01" db="EMBL/GenBank/DDBJ databases">
        <title>Genome Sequence of Magnetospirillum magnetotacticum Strain MS-1.</title>
        <authorList>
            <person name="Marinov G.K."/>
            <person name="Smalley M.D."/>
            <person name="DeSalvo G."/>
        </authorList>
    </citation>
    <scope>NUCLEOTIDE SEQUENCE [LARGE SCALE GENOMIC DNA]</scope>
    <source>
        <strain evidence="2 3">MS-1</strain>
    </source>
</reference>
<feature type="compositionally biased region" description="Polar residues" evidence="1">
    <location>
        <begin position="1"/>
        <end position="12"/>
    </location>
</feature>
<dbReference type="EMBL" id="JXSL01000030">
    <property type="protein sequence ID" value="KIL98081.1"/>
    <property type="molecule type" value="Genomic_DNA"/>
</dbReference>
<comment type="caution">
    <text evidence="2">The sequence shown here is derived from an EMBL/GenBank/DDBJ whole genome shotgun (WGS) entry which is preliminary data.</text>
</comment>
<feature type="region of interest" description="Disordered" evidence="1">
    <location>
        <begin position="1"/>
        <end position="20"/>
    </location>
</feature>
<dbReference type="Gene3D" id="3.10.450.170">
    <property type="entry name" value="type vi secretion system effector-immunity co pseudomonas protegens"/>
    <property type="match status" value="1"/>
</dbReference>
<dbReference type="Proteomes" id="UP000031971">
    <property type="component" value="Unassembled WGS sequence"/>
</dbReference>
<dbReference type="AlphaFoldDB" id="A0A0C2UZ25"/>
<evidence type="ECO:0000313" key="2">
    <source>
        <dbReference type="EMBL" id="KIL98081.1"/>
    </source>
</evidence>
<evidence type="ECO:0000256" key="1">
    <source>
        <dbReference type="SAM" id="MobiDB-lite"/>
    </source>
</evidence>
<accession>A0A0C2UZ25</accession>
<organism evidence="2 3">
    <name type="scientific">Paramagnetospirillum magnetotacticum MS-1</name>
    <dbReference type="NCBI Taxonomy" id="272627"/>
    <lineage>
        <taxon>Bacteria</taxon>
        <taxon>Pseudomonadati</taxon>
        <taxon>Pseudomonadota</taxon>
        <taxon>Alphaproteobacteria</taxon>
        <taxon>Rhodospirillales</taxon>
        <taxon>Magnetospirillaceae</taxon>
        <taxon>Paramagnetospirillum</taxon>
    </lineage>
</organism>
<protein>
    <submittedName>
        <fullName evidence="2">Uncharacterized protein</fullName>
    </submittedName>
</protein>
<gene>
    <name evidence="2" type="ORF">CCC_01142</name>
</gene>
<name>A0A0C2UZ25_PARME</name>
<evidence type="ECO:0000313" key="3">
    <source>
        <dbReference type="Proteomes" id="UP000031971"/>
    </source>
</evidence>
<keyword evidence="3" id="KW-1185">Reference proteome</keyword>
<sequence length="101" mass="11349">MLASLALSNTGGSFEGELSPRSGFYIFQGVNPDSEREGSVTFGFFAVNPWTGDVWDMWDCGKRFNTPALRKAQAVIRKRFTADEAKRYQELRDRYPGCDVG</sequence>